<evidence type="ECO:0000256" key="1">
    <source>
        <dbReference type="SAM" id="MobiDB-lite"/>
    </source>
</evidence>
<feature type="compositionally biased region" description="Pro residues" evidence="1">
    <location>
        <begin position="40"/>
        <end position="49"/>
    </location>
</feature>
<gene>
    <name evidence="2" type="ORF">JOB18_019712</name>
</gene>
<organism evidence="2 3">
    <name type="scientific">Solea senegalensis</name>
    <name type="common">Senegalese sole</name>
    <dbReference type="NCBI Taxonomy" id="28829"/>
    <lineage>
        <taxon>Eukaryota</taxon>
        <taxon>Metazoa</taxon>
        <taxon>Chordata</taxon>
        <taxon>Craniata</taxon>
        <taxon>Vertebrata</taxon>
        <taxon>Euteleostomi</taxon>
        <taxon>Actinopterygii</taxon>
        <taxon>Neopterygii</taxon>
        <taxon>Teleostei</taxon>
        <taxon>Neoteleostei</taxon>
        <taxon>Acanthomorphata</taxon>
        <taxon>Carangaria</taxon>
        <taxon>Pleuronectiformes</taxon>
        <taxon>Pleuronectoidei</taxon>
        <taxon>Soleidae</taxon>
        <taxon>Solea</taxon>
    </lineage>
</organism>
<accession>A0AAV6SSK8</accession>
<comment type="caution">
    <text evidence="2">The sequence shown here is derived from an EMBL/GenBank/DDBJ whole genome shotgun (WGS) entry which is preliminary data.</text>
</comment>
<evidence type="ECO:0000313" key="3">
    <source>
        <dbReference type="Proteomes" id="UP000693946"/>
    </source>
</evidence>
<proteinExistence type="predicted"/>
<feature type="region of interest" description="Disordered" evidence="1">
    <location>
        <begin position="36"/>
        <end position="55"/>
    </location>
</feature>
<name>A0AAV6SSK8_SOLSE</name>
<reference evidence="2 3" key="1">
    <citation type="journal article" date="2021" name="Sci. Rep.">
        <title>Chromosome anchoring in Senegalese sole (Solea senegalensis) reveals sex-associated markers and genome rearrangements in flatfish.</title>
        <authorList>
            <person name="Guerrero-Cozar I."/>
            <person name="Gomez-Garrido J."/>
            <person name="Berbel C."/>
            <person name="Martinez-Blanch J.F."/>
            <person name="Alioto T."/>
            <person name="Claros M.G."/>
            <person name="Gagnaire P.A."/>
            <person name="Manchado M."/>
        </authorList>
    </citation>
    <scope>NUCLEOTIDE SEQUENCE [LARGE SCALE GENOMIC DNA]</scope>
    <source>
        <strain evidence="2">Sse05_10M</strain>
    </source>
</reference>
<dbReference type="AlphaFoldDB" id="A0AAV6SSK8"/>
<protein>
    <submittedName>
        <fullName evidence="2">Uncharacterized protein</fullName>
    </submittedName>
</protein>
<sequence length="118" mass="13205">MLPDTPASRELAAPGEKTWLPQRGLEPNQAKLCQALKLNTPPPPPPPTYRPSALFQPPPPSLLSYFFKQHPSALFFPLPLTHTLYILYHLRQRCCQASHDTLCFHKMAASIKAAACNF</sequence>
<dbReference type="Proteomes" id="UP000693946">
    <property type="component" value="Linkage Group LG11"/>
</dbReference>
<evidence type="ECO:0000313" key="2">
    <source>
        <dbReference type="EMBL" id="KAG7519950.1"/>
    </source>
</evidence>
<dbReference type="EMBL" id="JAGKHQ010000003">
    <property type="protein sequence ID" value="KAG7519950.1"/>
    <property type="molecule type" value="Genomic_DNA"/>
</dbReference>
<feature type="region of interest" description="Disordered" evidence="1">
    <location>
        <begin position="1"/>
        <end position="22"/>
    </location>
</feature>
<keyword evidence="3" id="KW-1185">Reference proteome</keyword>